<dbReference type="Gene3D" id="3.30.420.140">
    <property type="entry name" value="YqgF/RNase H-like domain"/>
    <property type="match status" value="1"/>
</dbReference>
<gene>
    <name evidence="2" type="ORF">S12H4_34894</name>
</gene>
<dbReference type="EMBL" id="BARW01020683">
    <property type="protein sequence ID" value="GAI94479.1"/>
    <property type="molecule type" value="Genomic_DNA"/>
</dbReference>
<protein>
    <recommendedName>
        <fullName evidence="1">Tex protein YqgF-like domain-containing protein</fullName>
    </recommendedName>
</protein>
<accession>X1UQ73</accession>
<evidence type="ECO:0000259" key="1">
    <source>
        <dbReference type="Pfam" id="PF16921"/>
    </source>
</evidence>
<organism evidence="2">
    <name type="scientific">marine sediment metagenome</name>
    <dbReference type="NCBI Taxonomy" id="412755"/>
    <lineage>
        <taxon>unclassified sequences</taxon>
        <taxon>metagenomes</taxon>
        <taxon>ecological metagenomes</taxon>
    </lineage>
</organism>
<reference evidence="2" key="1">
    <citation type="journal article" date="2014" name="Front. Microbiol.">
        <title>High frequency of phylogenetically diverse reductive dehalogenase-homologous genes in deep subseafloor sedimentary metagenomes.</title>
        <authorList>
            <person name="Kawai M."/>
            <person name="Futagami T."/>
            <person name="Toyoda A."/>
            <person name="Takaki Y."/>
            <person name="Nishi S."/>
            <person name="Hori S."/>
            <person name="Arai W."/>
            <person name="Tsubouchi T."/>
            <person name="Morono Y."/>
            <person name="Uchiyama I."/>
            <person name="Ito T."/>
            <person name="Fujiyama A."/>
            <person name="Inagaki F."/>
            <person name="Takami H."/>
        </authorList>
    </citation>
    <scope>NUCLEOTIDE SEQUENCE</scope>
    <source>
        <strain evidence="2">Expedition CK06-06</strain>
    </source>
</reference>
<feature type="non-terminal residue" evidence="2">
    <location>
        <position position="1"/>
    </location>
</feature>
<dbReference type="GO" id="GO:0006139">
    <property type="term" value="P:nucleobase-containing compound metabolic process"/>
    <property type="evidence" value="ECO:0007669"/>
    <property type="project" value="InterPro"/>
</dbReference>
<comment type="caution">
    <text evidence="2">The sequence shown here is derived from an EMBL/GenBank/DDBJ whole genome shotgun (WGS) entry which is preliminary data.</text>
</comment>
<dbReference type="SUPFAM" id="SSF53098">
    <property type="entry name" value="Ribonuclease H-like"/>
    <property type="match status" value="1"/>
</dbReference>
<dbReference type="InterPro" id="IPR037027">
    <property type="entry name" value="YqgF/RNaseH-like_dom_sf"/>
</dbReference>
<dbReference type="InterPro" id="IPR032639">
    <property type="entry name" value="Tex_YqgF"/>
</dbReference>
<dbReference type="Pfam" id="PF16921">
    <property type="entry name" value="Tex_YqgF"/>
    <property type="match status" value="1"/>
</dbReference>
<name>X1UQ73_9ZZZZ</name>
<dbReference type="InterPro" id="IPR012337">
    <property type="entry name" value="RNaseH-like_sf"/>
</dbReference>
<evidence type="ECO:0000313" key="2">
    <source>
        <dbReference type="EMBL" id="GAI94479.1"/>
    </source>
</evidence>
<sequence length="57" mass="6682">NEIIFPHKPQEEINQAAKKIKLLVNRYKIEAIAIGNRTASRETESIYKENYAIFGYR</sequence>
<dbReference type="AlphaFoldDB" id="X1UQ73"/>
<proteinExistence type="predicted"/>
<feature type="domain" description="Tex protein YqgF-like" evidence="1">
    <location>
        <begin position="2"/>
        <end position="49"/>
    </location>
</feature>